<proteinExistence type="inferred from homology"/>
<dbReference type="STRING" id="1202772.A0A1V9Z2L2"/>
<accession>A0A1V9Z2L2</accession>
<reference evidence="2 3" key="1">
    <citation type="journal article" date="2014" name="Genome Biol. Evol.">
        <title>The secreted proteins of Achlya hypogyna and Thraustotheca clavata identify the ancestral oomycete secretome and reveal gene acquisitions by horizontal gene transfer.</title>
        <authorList>
            <person name="Misner I."/>
            <person name="Blouin N."/>
            <person name="Leonard G."/>
            <person name="Richards T.A."/>
            <person name="Lane C.E."/>
        </authorList>
    </citation>
    <scope>NUCLEOTIDE SEQUENCE [LARGE SCALE GENOMIC DNA]</scope>
    <source>
        <strain evidence="2 3">ATCC 48635</strain>
    </source>
</reference>
<dbReference type="GO" id="GO:0008168">
    <property type="term" value="F:methyltransferase activity"/>
    <property type="evidence" value="ECO:0007669"/>
    <property type="project" value="TreeGrafter"/>
</dbReference>
<comment type="caution">
    <text evidence="2">The sequence shown here is derived from an EMBL/GenBank/DDBJ whole genome shotgun (WGS) entry which is preliminary data.</text>
</comment>
<organism evidence="2 3">
    <name type="scientific">Achlya hypogyna</name>
    <name type="common">Oomycete</name>
    <name type="synonym">Protoachlya hypogyna</name>
    <dbReference type="NCBI Taxonomy" id="1202772"/>
    <lineage>
        <taxon>Eukaryota</taxon>
        <taxon>Sar</taxon>
        <taxon>Stramenopiles</taxon>
        <taxon>Oomycota</taxon>
        <taxon>Saprolegniomycetes</taxon>
        <taxon>Saprolegniales</taxon>
        <taxon>Achlyaceae</taxon>
        <taxon>Achlya</taxon>
    </lineage>
</organism>
<dbReference type="GO" id="GO:0005634">
    <property type="term" value="C:nucleus"/>
    <property type="evidence" value="ECO:0007669"/>
    <property type="project" value="TreeGrafter"/>
</dbReference>
<comment type="similarity">
    <text evidence="1">Belongs to the MT-A70-like family.</text>
</comment>
<evidence type="ECO:0000313" key="3">
    <source>
        <dbReference type="Proteomes" id="UP000243579"/>
    </source>
</evidence>
<dbReference type="EMBL" id="JNBR01000472">
    <property type="protein sequence ID" value="OQR92239.1"/>
    <property type="molecule type" value="Genomic_DNA"/>
</dbReference>
<dbReference type="AlphaFoldDB" id="A0A1V9Z2L2"/>
<dbReference type="InterPro" id="IPR007757">
    <property type="entry name" value="MT-A70-like"/>
</dbReference>
<dbReference type="PANTHER" id="PTHR12829:SF4">
    <property type="entry name" value="N(6)-ADENINE-SPECIFIC METHYLTRANSFERASE METTL4"/>
    <property type="match status" value="1"/>
</dbReference>
<protein>
    <submittedName>
        <fullName evidence="2">Uncharacterized protein</fullName>
    </submittedName>
</protein>
<evidence type="ECO:0000256" key="1">
    <source>
        <dbReference type="PROSITE-ProRule" id="PRU00489"/>
    </source>
</evidence>
<dbReference type="OrthoDB" id="61116at2759"/>
<dbReference type="Pfam" id="PF05063">
    <property type="entry name" value="MT-A70"/>
    <property type="match status" value="1"/>
</dbReference>
<name>A0A1V9Z2L2_ACHHY</name>
<dbReference type="PROSITE" id="PS51143">
    <property type="entry name" value="MT_A70"/>
    <property type="match status" value="1"/>
</dbReference>
<gene>
    <name evidence="2" type="ORF">ACHHYP_20147</name>
</gene>
<dbReference type="Proteomes" id="UP000243579">
    <property type="component" value="Unassembled WGS sequence"/>
</dbReference>
<keyword evidence="3" id="KW-1185">Reference proteome</keyword>
<evidence type="ECO:0000313" key="2">
    <source>
        <dbReference type="EMBL" id="OQR92239.1"/>
    </source>
</evidence>
<dbReference type="PANTHER" id="PTHR12829">
    <property type="entry name" value="N6-ADENOSINE-METHYLTRANSFERASE"/>
    <property type="match status" value="1"/>
</dbReference>
<sequence>MDEVRLLQLADALRAAADPSGCIVAVWVTNKPAYMSFLLEKLLPAWGFDGPTVTWTWLKVAATGEPVTPLKSTHRLPFERLVLAARGPTEFCAAFKAWPPQTIVSVPLRHSWKPPVDQLLPSNLLPRDAPKLELFARELRPTWTSIGNEVLKFQDLSLFELKDQPGPTSGPLPSVSP</sequence>